<accession>A0A3G3IP31</accession>
<dbReference type="RefSeq" id="WP_164707665.1">
    <property type="nucleotide sequence ID" value="NZ_CP024634.1"/>
</dbReference>
<organism evidence="1 2">
    <name type="scientific">Bathymodiolus thermophilus thioautotrophic gill symbiont</name>
    <dbReference type="NCBI Taxonomy" id="2360"/>
    <lineage>
        <taxon>Bacteria</taxon>
        <taxon>Pseudomonadati</taxon>
        <taxon>Pseudomonadota</taxon>
        <taxon>Gammaproteobacteria</taxon>
        <taxon>sulfur-oxidizing symbionts</taxon>
    </lineage>
</organism>
<reference evidence="1 2" key="1">
    <citation type="submission" date="2017-11" db="EMBL/GenBank/DDBJ databases">
        <title>Genome sequence of the bacterial symbiont EPR9N from a vent mussel Bathymodiolus thermophilus.</title>
        <authorList>
            <person name="Won Y.-J."/>
        </authorList>
    </citation>
    <scope>NUCLEOTIDE SEQUENCE [LARGE SCALE GENOMIC DNA]</scope>
    <source>
        <strain evidence="1 2">EPR9N</strain>
    </source>
</reference>
<evidence type="ECO:0000313" key="1">
    <source>
        <dbReference type="EMBL" id="AYQ57242.1"/>
    </source>
</evidence>
<evidence type="ECO:0000313" key="2">
    <source>
        <dbReference type="Proteomes" id="UP000278334"/>
    </source>
</evidence>
<dbReference type="EMBL" id="CP024634">
    <property type="protein sequence ID" value="AYQ57242.1"/>
    <property type="molecule type" value="Genomic_DNA"/>
</dbReference>
<proteinExistence type="predicted"/>
<protein>
    <submittedName>
        <fullName evidence="1">Uncharacterized protein</fullName>
    </submittedName>
</protein>
<gene>
    <name evidence="1" type="ORF">MS2017_1558</name>
</gene>
<name>A0A3G3IP31_9GAMM</name>
<dbReference type="AlphaFoldDB" id="A0A3G3IP31"/>
<dbReference type="Proteomes" id="UP000278334">
    <property type="component" value="Chromosome"/>
</dbReference>
<dbReference type="KEGG" id="bthg:MS2017_1558"/>
<sequence length="45" mass="5155">MTVNKINLKSGMRSYEINAINSIAKYLRGLDDSLLVERELDLDEI</sequence>